<accession>A0A9N7Z9X8</accession>
<evidence type="ECO:0000313" key="3">
    <source>
        <dbReference type="Proteomes" id="UP001153269"/>
    </source>
</evidence>
<protein>
    <submittedName>
        <fullName evidence="2">Uncharacterized protein</fullName>
    </submittedName>
</protein>
<proteinExistence type="predicted"/>
<gene>
    <name evidence="2" type="ORF">PLEPLA_LOCUS43008</name>
</gene>
<evidence type="ECO:0000256" key="1">
    <source>
        <dbReference type="SAM" id="MobiDB-lite"/>
    </source>
</evidence>
<reference evidence="2" key="1">
    <citation type="submission" date="2020-03" db="EMBL/GenBank/DDBJ databases">
        <authorList>
            <person name="Weist P."/>
        </authorList>
    </citation>
    <scope>NUCLEOTIDE SEQUENCE</scope>
</reference>
<feature type="compositionally biased region" description="Basic residues" evidence="1">
    <location>
        <begin position="48"/>
        <end position="62"/>
    </location>
</feature>
<organism evidence="2 3">
    <name type="scientific">Pleuronectes platessa</name>
    <name type="common">European plaice</name>
    <dbReference type="NCBI Taxonomy" id="8262"/>
    <lineage>
        <taxon>Eukaryota</taxon>
        <taxon>Metazoa</taxon>
        <taxon>Chordata</taxon>
        <taxon>Craniata</taxon>
        <taxon>Vertebrata</taxon>
        <taxon>Euteleostomi</taxon>
        <taxon>Actinopterygii</taxon>
        <taxon>Neopterygii</taxon>
        <taxon>Teleostei</taxon>
        <taxon>Neoteleostei</taxon>
        <taxon>Acanthomorphata</taxon>
        <taxon>Carangaria</taxon>
        <taxon>Pleuronectiformes</taxon>
        <taxon>Pleuronectoidei</taxon>
        <taxon>Pleuronectidae</taxon>
        <taxon>Pleuronectes</taxon>
    </lineage>
</organism>
<sequence>MMQCSTPPRPPQPSSGTTSYVFGLGWRLEDSPFLESWHVEEHTERRFPLSHHHSFQRHRRSACIKQERRASGHRGPGNHRSQEDPGFTSANQHDRSLHMTAADDLSTMLRLDVQSPPSYSQSRPGRYTAGGRPRVNTCSIVLLPPELRTLQLNPNYSSGLPDLFVKLCLLQSRAGLEPDSDSEAISIPDGRSQTHWERTSAGCRTSSHGNVDQ</sequence>
<dbReference type="AlphaFoldDB" id="A0A9N7Z9X8"/>
<evidence type="ECO:0000313" key="2">
    <source>
        <dbReference type="EMBL" id="CAB1455237.1"/>
    </source>
</evidence>
<name>A0A9N7Z9X8_PLEPL</name>
<dbReference type="EMBL" id="CADEAL010004246">
    <property type="protein sequence ID" value="CAB1455237.1"/>
    <property type="molecule type" value="Genomic_DNA"/>
</dbReference>
<dbReference type="Proteomes" id="UP001153269">
    <property type="component" value="Unassembled WGS sequence"/>
</dbReference>
<keyword evidence="3" id="KW-1185">Reference proteome</keyword>
<feature type="region of interest" description="Disordered" evidence="1">
    <location>
        <begin position="178"/>
        <end position="213"/>
    </location>
</feature>
<feature type="region of interest" description="Disordered" evidence="1">
    <location>
        <begin position="46"/>
        <end position="93"/>
    </location>
</feature>
<feature type="compositionally biased region" description="Polar residues" evidence="1">
    <location>
        <begin position="202"/>
        <end position="213"/>
    </location>
</feature>
<comment type="caution">
    <text evidence="2">The sequence shown here is derived from an EMBL/GenBank/DDBJ whole genome shotgun (WGS) entry which is preliminary data.</text>
</comment>